<evidence type="ECO:0000313" key="5">
    <source>
        <dbReference type="Proteomes" id="UP000694548"/>
    </source>
</evidence>
<dbReference type="Ensembl" id="ENSNFUT00015037976.1">
    <property type="protein sequence ID" value="ENSNFUP00015036373.1"/>
    <property type="gene ID" value="ENSNFUG00015017627.1"/>
</dbReference>
<name>A0A8C6P049_NOTFU</name>
<dbReference type="InterPro" id="IPR036055">
    <property type="entry name" value="LDL_receptor-like_sf"/>
</dbReference>
<feature type="transmembrane region" description="Helical" evidence="3">
    <location>
        <begin position="66"/>
        <end position="87"/>
    </location>
</feature>
<keyword evidence="3" id="KW-0812">Transmembrane</keyword>
<dbReference type="Proteomes" id="UP000694548">
    <property type="component" value="Chromosome sgr03"/>
</dbReference>
<keyword evidence="5" id="KW-1185">Reference proteome</keyword>
<proteinExistence type="predicted"/>
<evidence type="ECO:0000256" key="3">
    <source>
        <dbReference type="SAM" id="Phobius"/>
    </source>
</evidence>
<comment type="caution">
    <text evidence="2">Lacks conserved residue(s) required for the propagation of feature annotation.</text>
</comment>
<dbReference type="PROSITE" id="PS50068">
    <property type="entry name" value="LDLRA_2"/>
    <property type="match status" value="1"/>
</dbReference>
<keyword evidence="3" id="KW-1133">Transmembrane helix</keyword>
<sequence length="95" mass="10609">MEPTRRIVVRILDQQRFSCGDPKGQCISTRWVCDGDKDCPNDADENNCGELVSAYLLPSKSSTRTFSAGLVLFVACLPLKACGYCVFREVCRRLD</sequence>
<dbReference type="SMART" id="SM00192">
    <property type="entry name" value="LDLa"/>
    <property type="match status" value="1"/>
</dbReference>
<dbReference type="AlphaFoldDB" id="A0A8C6P049"/>
<dbReference type="Pfam" id="PF00057">
    <property type="entry name" value="Ldl_recept_a"/>
    <property type="match status" value="1"/>
</dbReference>
<keyword evidence="1 2" id="KW-1015">Disulfide bond</keyword>
<organism evidence="4 5">
    <name type="scientific">Nothobranchius furzeri</name>
    <name type="common">Turquoise killifish</name>
    <dbReference type="NCBI Taxonomy" id="105023"/>
    <lineage>
        <taxon>Eukaryota</taxon>
        <taxon>Metazoa</taxon>
        <taxon>Chordata</taxon>
        <taxon>Craniata</taxon>
        <taxon>Vertebrata</taxon>
        <taxon>Euteleostomi</taxon>
        <taxon>Actinopterygii</taxon>
        <taxon>Neopterygii</taxon>
        <taxon>Teleostei</taxon>
        <taxon>Neoteleostei</taxon>
        <taxon>Acanthomorphata</taxon>
        <taxon>Ovalentaria</taxon>
        <taxon>Atherinomorphae</taxon>
        <taxon>Cyprinodontiformes</taxon>
        <taxon>Nothobranchiidae</taxon>
        <taxon>Nothobranchius</taxon>
    </lineage>
</organism>
<dbReference type="CDD" id="cd00112">
    <property type="entry name" value="LDLa"/>
    <property type="match status" value="1"/>
</dbReference>
<dbReference type="InterPro" id="IPR002172">
    <property type="entry name" value="LDrepeatLR_classA_rpt"/>
</dbReference>
<protein>
    <submittedName>
        <fullName evidence="4">Uncharacterized protein</fullName>
    </submittedName>
</protein>
<feature type="disulfide bond" evidence="2">
    <location>
        <begin position="33"/>
        <end position="48"/>
    </location>
</feature>
<reference evidence="4" key="2">
    <citation type="submission" date="2025-08" db="UniProtKB">
        <authorList>
            <consortium name="Ensembl"/>
        </authorList>
    </citation>
    <scope>IDENTIFICATION</scope>
</reference>
<dbReference type="Gene3D" id="2.40.128.620">
    <property type="match status" value="1"/>
</dbReference>
<evidence type="ECO:0000256" key="1">
    <source>
        <dbReference type="ARBA" id="ARBA00023157"/>
    </source>
</evidence>
<reference evidence="4" key="3">
    <citation type="submission" date="2025-09" db="UniProtKB">
        <authorList>
            <consortium name="Ensembl"/>
        </authorList>
    </citation>
    <scope>IDENTIFICATION</scope>
</reference>
<accession>A0A8C6P049</accession>
<dbReference type="PROSITE" id="PS01209">
    <property type="entry name" value="LDLRA_1"/>
    <property type="match status" value="1"/>
</dbReference>
<evidence type="ECO:0000313" key="4">
    <source>
        <dbReference type="Ensembl" id="ENSNFUP00015036373.1"/>
    </source>
</evidence>
<dbReference type="SUPFAM" id="SSF57424">
    <property type="entry name" value="LDL receptor-like module"/>
    <property type="match status" value="1"/>
</dbReference>
<keyword evidence="3" id="KW-0472">Membrane</keyword>
<reference evidence="4" key="1">
    <citation type="submission" date="2014-08" db="EMBL/GenBank/DDBJ databases">
        <authorList>
            <person name="Senf B."/>
            <person name="Petzold A."/>
            <person name="Downie B.R."/>
            <person name="Koch P."/>
            <person name="Platzer M."/>
        </authorList>
    </citation>
    <scope>NUCLEOTIDE SEQUENCE [LARGE SCALE GENOMIC DNA]</scope>
    <source>
        <strain evidence="4">GRZ</strain>
    </source>
</reference>
<dbReference type="InterPro" id="IPR023415">
    <property type="entry name" value="LDLR_class-A_CS"/>
</dbReference>
<evidence type="ECO:0000256" key="2">
    <source>
        <dbReference type="PROSITE-ProRule" id="PRU00124"/>
    </source>
</evidence>